<evidence type="ECO:0000313" key="10">
    <source>
        <dbReference type="Proteomes" id="UP000663862"/>
    </source>
</evidence>
<accession>A0A821B488</accession>
<gene>
    <name evidence="1" type="ORF">FME351_LOCUS7797</name>
    <name evidence="4" type="ORF">GRG538_LOCUS33292</name>
    <name evidence="5" type="ORF">HFQ381_LOCUS20481</name>
    <name evidence="2" type="ORF">KIK155_LOCUS14754</name>
    <name evidence="3" type="ORF">LUA448_LOCUS31047</name>
    <name evidence="7" type="ORF">QYT958_LOCUS13659</name>
    <name evidence="8" type="ORF">TOA249_LOCUS15984</name>
    <name evidence="6" type="ORF">TSG867_LOCUS26960</name>
    <name evidence="9" type="ORF">UJA718_LOCUS37898</name>
</gene>
<dbReference type="EMBL" id="CAJNYU010000740">
    <property type="protein sequence ID" value="CAF3387110.1"/>
    <property type="molecule type" value="Genomic_DNA"/>
</dbReference>
<dbReference type="EMBL" id="CAJOBO010001754">
    <property type="protein sequence ID" value="CAF4406647.1"/>
    <property type="molecule type" value="Genomic_DNA"/>
</dbReference>
<dbReference type="Proteomes" id="UP000663848">
    <property type="component" value="Unassembled WGS sequence"/>
</dbReference>
<protein>
    <submittedName>
        <fullName evidence="6">Uncharacterized protein</fullName>
    </submittedName>
</protein>
<dbReference type="EMBL" id="CAJOBR010001762">
    <property type="protein sequence ID" value="CAF4633670.1"/>
    <property type="molecule type" value="Genomic_DNA"/>
</dbReference>
<dbReference type="Proteomes" id="UP000663869">
    <property type="component" value="Unassembled WGS sequence"/>
</dbReference>
<dbReference type="AlphaFoldDB" id="A0A821B488"/>
<evidence type="ECO:0000313" key="2">
    <source>
        <dbReference type="EMBL" id="CAF3484941.1"/>
    </source>
</evidence>
<evidence type="ECO:0000313" key="5">
    <source>
        <dbReference type="EMBL" id="CAF4406647.1"/>
    </source>
</evidence>
<dbReference type="EMBL" id="CAJNYT010005930">
    <property type="protein sequence ID" value="CAF3786167.1"/>
    <property type="molecule type" value="Genomic_DNA"/>
</dbReference>
<dbReference type="EMBL" id="CAJNYD010004621">
    <property type="protein sequence ID" value="CAF3613452.1"/>
    <property type="molecule type" value="Genomic_DNA"/>
</dbReference>
<dbReference type="Proteomes" id="UP000663838">
    <property type="component" value="Unassembled WGS sequence"/>
</dbReference>
<dbReference type="EMBL" id="CAJOBS010001066">
    <property type="protein sequence ID" value="CAF4683101.1"/>
    <property type="molecule type" value="Genomic_DNA"/>
</dbReference>
<dbReference type="EMBL" id="CAJOBP010038179">
    <property type="protein sequence ID" value="CAF4733196.1"/>
    <property type="molecule type" value="Genomic_DNA"/>
</dbReference>
<evidence type="ECO:0000313" key="4">
    <source>
        <dbReference type="EMBL" id="CAF3786167.1"/>
    </source>
</evidence>
<dbReference type="Proteomes" id="UP000663851">
    <property type="component" value="Unassembled WGS sequence"/>
</dbReference>
<comment type="caution">
    <text evidence="6">The sequence shown here is derived from an EMBL/GenBank/DDBJ whole genome shotgun (WGS) entry which is preliminary data.</text>
</comment>
<evidence type="ECO:0000313" key="7">
    <source>
        <dbReference type="EMBL" id="CAF4633670.1"/>
    </source>
</evidence>
<dbReference type="Proteomes" id="UP000663873">
    <property type="component" value="Unassembled WGS sequence"/>
</dbReference>
<reference evidence="6" key="1">
    <citation type="submission" date="2021-02" db="EMBL/GenBank/DDBJ databases">
        <authorList>
            <person name="Nowell W R."/>
        </authorList>
    </citation>
    <scope>NUCLEOTIDE SEQUENCE</scope>
</reference>
<keyword evidence="11" id="KW-1185">Reference proteome</keyword>
<dbReference type="Proteomes" id="UP000663865">
    <property type="component" value="Unassembled WGS sequence"/>
</dbReference>
<dbReference type="EMBL" id="CAJOBQ010002960">
    <property type="protein sequence ID" value="CAF4587190.1"/>
    <property type="molecule type" value="Genomic_DNA"/>
</dbReference>
<name>A0A821B488_9BILA</name>
<sequence>MSTIIYISFLDDSFFLVQFGDGSIGSKTVGLWYANITLPNGTRGSLTMAASLSKSDGFFIDHDCLQMQDAEPQQRCSLIVPNCNGYKQYVYKAPELVAICPESTTSPGVEVQITERSG</sequence>
<evidence type="ECO:0000313" key="6">
    <source>
        <dbReference type="EMBL" id="CAF4587190.1"/>
    </source>
</evidence>
<evidence type="ECO:0000313" key="9">
    <source>
        <dbReference type="EMBL" id="CAF4733196.1"/>
    </source>
</evidence>
<proteinExistence type="predicted"/>
<dbReference type="Proteomes" id="UP000663862">
    <property type="component" value="Unassembled WGS sequence"/>
</dbReference>
<evidence type="ECO:0000313" key="11">
    <source>
        <dbReference type="Proteomes" id="UP000663873"/>
    </source>
</evidence>
<evidence type="ECO:0000313" key="8">
    <source>
        <dbReference type="EMBL" id="CAF4683101.1"/>
    </source>
</evidence>
<evidence type="ECO:0000313" key="3">
    <source>
        <dbReference type="EMBL" id="CAF3613452.1"/>
    </source>
</evidence>
<dbReference type="EMBL" id="CAJNYV010002514">
    <property type="protein sequence ID" value="CAF3484941.1"/>
    <property type="molecule type" value="Genomic_DNA"/>
</dbReference>
<dbReference type="Proteomes" id="UP000663833">
    <property type="component" value="Unassembled WGS sequence"/>
</dbReference>
<dbReference type="Proteomes" id="UP000663872">
    <property type="component" value="Unassembled WGS sequence"/>
</dbReference>
<organism evidence="6 10">
    <name type="scientific">Rotaria socialis</name>
    <dbReference type="NCBI Taxonomy" id="392032"/>
    <lineage>
        <taxon>Eukaryota</taxon>
        <taxon>Metazoa</taxon>
        <taxon>Spiralia</taxon>
        <taxon>Gnathifera</taxon>
        <taxon>Rotifera</taxon>
        <taxon>Eurotatoria</taxon>
        <taxon>Bdelloidea</taxon>
        <taxon>Philodinida</taxon>
        <taxon>Philodinidae</taxon>
        <taxon>Rotaria</taxon>
    </lineage>
</organism>
<evidence type="ECO:0000313" key="1">
    <source>
        <dbReference type="EMBL" id="CAF3387110.1"/>
    </source>
</evidence>